<reference evidence="1 2" key="1">
    <citation type="submission" date="2018-05" db="EMBL/GenBank/DDBJ databases">
        <title>Genomic Encyclopedia of Type Strains, Phase IV (KMG-IV): sequencing the most valuable type-strain genomes for metagenomic binning, comparative biology and taxonomic classification.</title>
        <authorList>
            <person name="Goeker M."/>
        </authorList>
    </citation>
    <scope>NUCLEOTIDE SEQUENCE [LARGE SCALE GENOMIC DNA]</scope>
    <source>
        <strain evidence="1 2">DSM 19792</strain>
    </source>
</reference>
<protein>
    <submittedName>
        <fullName evidence="1">Uncharacterized protein</fullName>
    </submittedName>
</protein>
<sequence>MSKLSLLCNSNKTSHGKPQPMKFFARILFLMTVMAALNGCNSMAGLEHPSIILMEARMNDVKWGRPDIPQPNVYITYPEIVVFIGIEEVLIGHLKKDHASVVTRMHAFPIIDDARRIYFLAEQSQEGELRIIDWWLGTDRLCMSRQLARELDIEKQMLTLYGNAKIKCKYRKNGVWE</sequence>
<dbReference type="Proteomes" id="UP000247792">
    <property type="component" value="Unassembled WGS sequence"/>
</dbReference>
<evidence type="ECO:0000313" key="1">
    <source>
        <dbReference type="EMBL" id="PXX33709.1"/>
    </source>
</evidence>
<accession>A0A318II78</accession>
<name>A0A318II78_9BURK</name>
<comment type="caution">
    <text evidence="1">The sequence shown here is derived from an EMBL/GenBank/DDBJ whole genome shotgun (WGS) entry which is preliminary data.</text>
</comment>
<dbReference type="EMBL" id="QJKB01000029">
    <property type="protein sequence ID" value="PXX33709.1"/>
    <property type="molecule type" value="Genomic_DNA"/>
</dbReference>
<evidence type="ECO:0000313" key="2">
    <source>
        <dbReference type="Proteomes" id="UP000247792"/>
    </source>
</evidence>
<dbReference type="RefSeq" id="WP_170133737.1">
    <property type="nucleotide sequence ID" value="NZ_QJKB01000029.1"/>
</dbReference>
<dbReference type="AlphaFoldDB" id="A0A318II78"/>
<keyword evidence="2" id="KW-1185">Reference proteome</keyword>
<proteinExistence type="predicted"/>
<gene>
    <name evidence="1" type="ORF">DFR42_1295</name>
</gene>
<organism evidence="1 2">
    <name type="scientific">Undibacterium pigrum</name>
    <dbReference type="NCBI Taxonomy" id="401470"/>
    <lineage>
        <taxon>Bacteria</taxon>
        <taxon>Pseudomonadati</taxon>
        <taxon>Pseudomonadota</taxon>
        <taxon>Betaproteobacteria</taxon>
        <taxon>Burkholderiales</taxon>
        <taxon>Oxalobacteraceae</taxon>
        <taxon>Undibacterium</taxon>
    </lineage>
</organism>